<dbReference type="InterPro" id="IPR018253">
    <property type="entry name" value="DnaJ_domain_CS"/>
</dbReference>
<dbReference type="EMBL" id="UYRT01079643">
    <property type="protein sequence ID" value="VDN21115.1"/>
    <property type="molecule type" value="Genomic_DNA"/>
</dbReference>
<dbReference type="CDD" id="cd10747">
    <property type="entry name" value="DnaJ_C"/>
    <property type="match status" value="1"/>
</dbReference>
<dbReference type="SUPFAM" id="SSF46565">
    <property type="entry name" value="Chaperone J-domain"/>
    <property type="match status" value="1"/>
</dbReference>
<dbReference type="InterPro" id="IPR036869">
    <property type="entry name" value="J_dom_sf"/>
</dbReference>
<dbReference type="PRINTS" id="PR00625">
    <property type="entry name" value="JDOMAIN"/>
</dbReference>
<proteinExistence type="predicted"/>
<protein>
    <submittedName>
        <fullName evidence="5">J domain-containing protein</fullName>
    </submittedName>
</protein>
<evidence type="ECO:0000313" key="4">
    <source>
        <dbReference type="Proteomes" id="UP000271098"/>
    </source>
</evidence>
<feature type="domain" description="J" evidence="2">
    <location>
        <begin position="1"/>
        <end position="29"/>
    </location>
</feature>
<dbReference type="Proteomes" id="UP000271098">
    <property type="component" value="Unassembled WGS sequence"/>
</dbReference>
<dbReference type="Gene3D" id="2.60.260.20">
    <property type="entry name" value="Urease metallochaperone UreE, N-terminal domain"/>
    <property type="match status" value="2"/>
</dbReference>
<dbReference type="GO" id="GO:0051082">
    <property type="term" value="F:unfolded protein binding"/>
    <property type="evidence" value="ECO:0007669"/>
    <property type="project" value="InterPro"/>
</dbReference>
<dbReference type="PROSITE" id="PS00636">
    <property type="entry name" value="DNAJ_1"/>
    <property type="match status" value="1"/>
</dbReference>
<evidence type="ECO:0000256" key="1">
    <source>
        <dbReference type="ARBA" id="ARBA00023186"/>
    </source>
</evidence>
<keyword evidence="4" id="KW-1185">Reference proteome</keyword>
<name>A0A183DVT7_9BILA</name>
<dbReference type="WBParaSite" id="GPUH_0001284201-mRNA-1">
    <property type="protein sequence ID" value="GPUH_0001284201-mRNA-1"/>
    <property type="gene ID" value="GPUH_0001284201"/>
</dbReference>
<evidence type="ECO:0000313" key="5">
    <source>
        <dbReference type="WBParaSite" id="GPUH_0001284201-mRNA-1"/>
    </source>
</evidence>
<dbReference type="OrthoDB" id="550424at2759"/>
<evidence type="ECO:0000313" key="3">
    <source>
        <dbReference type="EMBL" id="VDN21115.1"/>
    </source>
</evidence>
<dbReference type="PANTHER" id="PTHR24078">
    <property type="entry name" value="DNAJ HOMOLOG SUBFAMILY C MEMBER"/>
    <property type="match status" value="1"/>
</dbReference>
<sequence length="285" mass="31478">MGKDYYKEVAEAYDVLSDPKKKEIYDKYGEDGLKGGGEGGFGPGTYYEFQGDPMRMFTQFFGEDSFASFFGGGAGPQQVFFSTGGDDMFGGMPFGLGGHGRRQRQDPVVQHELPVSLEDIYKGTTKKMKITRKVLGPDGQSTRIEDKVLTINIKPGWKSGTKITFPKEGDQHPGRVPADIVFVIKDKHHPKFKREGADIRYIHRISLRDALCGVSIQVPTLDGTTYPLRISDVVKPNTTRRLTGQGLPNPKMAGRRGDLIVEFDVRFPDSIPEGAKALIMNALPA</sequence>
<dbReference type="Pfam" id="PF01556">
    <property type="entry name" value="DnaJ_C"/>
    <property type="match status" value="1"/>
</dbReference>
<dbReference type="InterPro" id="IPR002939">
    <property type="entry name" value="DnaJ_C"/>
</dbReference>
<dbReference type="GO" id="GO:0051087">
    <property type="term" value="F:protein-folding chaperone binding"/>
    <property type="evidence" value="ECO:0007669"/>
    <property type="project" value="TreeGrafter"/>
</dbReference>
<organism evidence="5">
    <name type="scientific">Gongylonema pulchrum</name>
    <dbReference type="NCBI Taxonomy" id="637853"/>
    <lineage>
        <taxon>Eukaryota</taxon>
        <taxon>Metazoa</taxon>
        <taxon>Ecdysozoa</taxon>
        <taxon>Nematoda</taxon>
        <taxon>Chromadorea</taxon>
        <taxon>Rhabditida</taxon>
        <taxon>Spirurina</taxon>
        <taxon>Spiruromorpha</taxon>
        <taxon>Spiruroidea</taxon>
        <taxon>Gongylonematidae</taxon>
        <taxon>Gongylonema</taxon>
    </lineage>
</organism>
<keyword evidence="1" id="KW-0143">Chaperone</keyword>
<dbReference type="InterPro" id="IPR008971">
    <property type="entry name" value="HSP40/DnaJ_pept-bd"/>
</dbReference>
<dbReference type="AlphaFoldDB" id="A0A183DVT7"/>
<dbReference type="GO" id="GO:0006457">
    <property type="term" value="P:protein folding"/>
    <property type="evidence" value="ECO:0007669"/>
    <property type="project" value="InterPro"/>
</dbReference>
<evidence type="ECO:0000259" key="2">
    <source>
        <dbReference type="PROSITE" id="PS50076"/>
    </source>
</evidence>
<dbReference type="PROSITE" id="PS50076">
    <property type="entry name" value="DNAJ_2"/>
    <property type="match status" value="1"/>
</dbReference>
<dbReference type="GO" id="GO:0005829">
    <property type="term" value="C:cytosol"/>
    <property type="evidence" value="ECO:0007669"/>
    <property type="project" value="TreeGrafter"/>
</dbReference>
<dbReference type="InterPro" id="IPR001623">
    <property type="entry name" value="DnaJ_domain"/>
</dbReference>
<dbReference type="FunFam" id="2.60.260.20:FF:000006">
    <property type="entry name" value="DnaJ subfamily B member 13"/>
    <property type="match status" value="1"/>
</dbReference>
<reference evidence="3 4" key="2">
    <citation type="submission" date="2018-11" db="EMBL/GenBank/DDBJ databases">
        <authorList>
            <consortium name="Pathogen Informatics"/>
        </authorList>
    </citation>
    <scope>NUCLEOTIDE SEQUENCE [LARGE SCALE GENOMIC DNA]</scope>
</reference>
<dbReference type="PANTHER" id="PTHR24078:SF553">
    <property type="entry name" value="DNAJ HOMOLOG SUBFAMILY B MEMBER 5"/>
    <property type="match status" value="1"/>
</dbReference>
<reference evidence="5" key="1">
    <citation type="submission" date="2016-06" db="UniProtKB">
        <authorList>
            <consortium name="WormBaseParasite"/>
        </authorList>
    </citation>
    <scope>IDENTIFICATION</scope>
</reference>
<dbReference type="FunFam" id="2.60.260.20:FF:000002">
    <property type="entry name" value="Dnaj homolog subfamily b member"/>
    <property type="match status" value="1"/>
</dbReference>
<dbReference type="InterPro" id="IPR051339">
    <property type="entry name" value="DnaJ_subfamily_B"/>
</dbReference>
<dbReference type="Gene3D" id="1.10.287.110">
    <property type="entry name" value="DnaJ domain"/>
    <property type="match status" value="1"/>
</dbReference>
<gene>
    <name evidence="3" type="ORF">GPUH_LOCUS12828</name>
</gene>
<dbReference type="SUPFAM" id="SSF49493">
    <property type="entry name" value="HSP40/DnaJ peptide-binding domain"/>
    <property type="match status" value="2"/>
</dbReference>
<accession>A0A183DVT7</accession>